<dbReference type="NCBIfam" id="NF004393">
    <property type="entry name" value="PRK05751.1-4"/>
    <property type="match status" value="1"/>
</dbReference>
<comment type="subcellular location">
    <subcellularLocation>
        <location evidence="5">Cytoplasm</location>
    </subcellularLocation>
</comment>
<dbReference type="Gene3D" id="3.10.420.10">
    <property type="entry name" value="SecB-like"/>
    <property type="match status" value="1"/>
</dbReference>
<dbReference type="NCBIfam" id="TIGR00809">
    <property type="entry name" value="secB"/>
    <property type="match status" value="1"/>
</dbReference>
<evidence type="ECO:0000256" key="4">
    <source>
        <dbReference type="ARBA" id="ARBA00023010"/>
    </source>
</evidence>
<comment type="subunit">
    <text evidence="5">Homotetramer, a dimer of dimers. One homotetramer interacts with 1 SecA dimer.</text>
</comment>
<sequence>MSDAPERAFQLQRIYTKDISFEVPGAPDVFLKQWQPQVNVQLNTETRRVGESETDYEVVLSLTVTANNEDKTVYLVEVKQAGIFTIIGIEGEERDQLLGAYCPNLLFPYARELITDLVSRGTFPQLLLQPINFDALYQDAKARAAAGEGAPAEGSTH</sequence>
<dbReference type="Proteomes" id="UP001165524">
    <property type="component" value="Unassembled WGS sequence"/>
</dbReference>
<comment type="similarity">
    <text evidence="1 5">Belongs to the SecB family.</text>
</comment>
<evidence type="ECO:0000313" key="6">
    <source>
        <dbReference type="EMBL" id="MCK0537153.1"/>
    </source>
</evidence>
<keyword evidence="5" id="KW-0963">Cytoplasm</keyword>
<evidence type="ECO:0000313" key="7">
    <source>
        <dbReference type="Proteomes" id="UP001165524"/>
    </source>
</evidence>
<dbReference type="PANTHER" id="PTHR36918:SF1">
    <property type="entry name" value="PROTEIN-EXPORT PROTEIN SECB"/>
    <property type="match status" value="1"/>
</dbReference>
<evidence type="ECO:0000256" key="1">
    <source>
        <dbReference type="ARBA" id="ARBA00009990"/>
    </source>
</evidence>
<dbReference type="HAMAP" id="MF_00821">
    <property type="entry name" value="SecB"/>
    <property type="match status" value="1"/>
</dbReference>
<dbReference type="InterPro" id="IPR035958">
    <property type="entry name" value="SecB-like_sf"/>
</dbReference>
<organism evidence="6 7">
    <name type="scientific">Alcanivorax quisquiliarum</name>
    <dbReference type="NCBI Taxonomy" id="2933565"/>
    <lineage>
        <taxon>Bacteria</taxon>
        <taxon>Pseudomonadati</taxon>
        <taxon>Pseudomonadota</taxon>
        <taxon>Gammaproteobacteria</taxon>
        <taxon>Oceanospirillales</taxon>
        <taxon>Alcanivoracaceae</taxon>
        <taxon>Alcanivorax</taxon>
    </lineage>
</organism>
<keyword evidence="5" id="KW-0143">Chaperone</keyword>
<keyword evidence="3 5" id="KW-0653">Protein transport</keyword>
<dbReference type="PANTHER" id="PTHR36918">
    <property type="match status" value="1"/>
</dbReference>
<evidence type="ECO:0000256" key="3">
    <source>
        <dbReference type="ARBA" id="ARBA00022927"/>
    </source>
</evidence>
<name>A0ABT0E5Z8_9GAMM</name>
<evidence type="ECO:0000256" key="2">
    <source>
        <dbReference type="ARBA" id="ARBA00022448"/>
    </source>
</evidence>
<comment type="function">
    <text evidence="5">One of the proteins required for the normal export of preproteins out of the cell cytoplasm. It is a molecular chaperone that binds to a subset of precursor proteins, maintaining them in a translocation-competent state. It also specifically binds to its receptor SecA.</text>
</comment>
<dbReference type="EMBL" id="JALKII010000002">
    <property type="protein sequence ID" value="MCK0537153.1"/>
    <property type="molecule type" value="Genomic_DNA"/>
</dbReference>
<dbReference type="InterPro" id="IPR003708">
    <property type="entry name" value="SecB"/>
</dbReference>
<reference evidence="6" key="1">
    <citation type="submission" date="2022-04" db="EMBL/GenBank/DDBJ databases">
        <title>Alcanivorax sp. CY1518 draft genome sequence.</title>
        <authorList>
            <person name="Zhao G."/>
            <person name="An M."/>
        </authorList>
    </citation>
    <scope>NUCLEOTIDE SEQUENCE</scope>
    <source>
        <strain evidence="6">CY1518</strain>
    </source>
</reference>
<protein>
    <recommendedName>
        <fullName evidence="5">Protein-export protein SecB</fullName>
    </recommendedName>
</protein>
<keyword evidence="4 5" id="KW-0811">Translocation</keyword>
<gene>
    <name evidence="5 6" type="primary">secB</name>
    <name evidence="6" type="ORF">MU846_05465</name>
</gene>
<dbReference type="Pfam" id="PF02556">
    <property type="entry name" value="SecB"/>
    <property type="match status" value="1"/>
</dbReference>
<accession>A0ABT0E5Z8</accession>
<comment type="caution">
    <text evidence="6">The sequence shown here is derived from an EMBL/GenBank/DDBJ whole genome shotgun (WGS) entry which is preliminary data.</text>
</comment>
<dbReference type="SUPFAM" id="SSF54611">
    <property type="entry name" value="SecB-like"/>
    <property type="match status" value="1"/>
</dbReference>
<keyword evidence="7" id="KW-1185">Reference proteome</keyword>
<dbReference type="RefSeq" id="WP_246949870.1">
    <property type="nucleotide sequence ID" value="NZ_JALKII010000002.1"/>
</dbReference>
<keyword evidence="2 5" id="KW-0813">Transport</keyword>
<evidence type="ECO:0000256" key="5">
    <source>
        <dbReference type="HAMAP-Rule" id="MF_00821"/>
    </source>
</evidence>
<dbReference type="PRINTS" id="PR01594">
    <property type="entry name" value="SECBCHAPRONE"/>
</dbReference>
<proteinExistence type="inferred from homology"/>